<dbReference type="AlphaFoldDB" id="A0A7V2B164"/>
<name>A0A7V2B164_RHOMR</name>
<feature type="domain" description="Secretion system C-terminal sorting" evidence="1">
    <location>
        <begin position="1087"/>
        <end position="1155"/>
    </location>
</feature>
<reference evidence="2" key="1">
    <citation type="journal article" date="2020" name="mSystems">
        <title>Genome- and Community-Level Interaction Insights into Carbon Utilization and Element Cycling Functions of Hydrothermarchaeota in Hydrothermal Sediment.</title>
        <authorList>
            <person name="Zhou Z."/>
            <person name="Liu Y."/>
            <person name="Xu W."/>
            <person name="Pan J."/>
            <person name="Luo Z.H."/>
            <person name="Li M."/>
        </authorList>
    </citation>
    <scope>NUCLEOTIDE SEQUENCE [LARGE SCALE GENOMIC DNA]</scope>
    <source>
        <strain evidence="2">SpSt-143</strain>
    </source>
</reference>
<dbReference type="SUPFAM" id="SSF46626">
    <property type="entry name" value="Cytochrome c"/>
    <property type="match status" value="1"/>
</dbReference>
<dbReference type="EMBL" id="DSGB01000005">
    <property type="protein sequence ID" value="HER96389.1"/>
    <property type="molecule type" value="Genomic_DNA"/>
</dbReference>
<evidence type="ECO:0000259" key="1">
    <source>
        <dbReference type="Pfam" id="PF18962"/>
    </source>
</evidence>
<sequence>MPRKLRYVWGLLLGGMGVVFALGISHFSQADEEAVVTLPIEVVGPDGFTVDVELYVSDTTGVDSMYLKAHMLGYLYTPALEDTGGYDKKASFRINGGPWIPIDNAHFKAFWPESQMFTPPLTGPIGGPYRTLRGMISIRGTGRLRLGRNTITFRFNRTEGRSSGYRILALDLRRGGRRGVSVLQGTRFVWDDPASWRPPAGYDNPSAIEEGRRLWQARGILKGLAGERIVAACADCHTFDGRDLKYFNFSNPVIIQKAKLRGLSEDEGKKIAAYIRSVDLELPPGETVASCGGRPWDPPYQPGPGLSKRPVECWAAGAGIAWVLEKERDQLAFLAPDAASRAKLEALRGVPPSPEALGPVHADLSVENLVRRFDLKTSLPLTDIPVSYPMPDIFEWWPSVYPGDYFGDAVFHSSGVYKAYEAARAELPARRDALIEEARRYDTAGPFLRGLPVFFQFFAPTKAMPADLPTPPSWSDDSGEGELARLAFRQWTLIKLWELVHRYKLEDVTLAIYGEAAASRGIDLSGWKWNWPVRGMWVYDLATHKQGSPYPDIGPYPTKADDQYFSMAWYQLAQILNNGTRAVGGTTNVDWNYVFAHIDNVTGYYGRGHAAEYLKSLVAMMQTRTSWYLERGAPAWMTAGFGAQNRPGFQNLKEHMPLNWFYLGHGWRAKELTAEEMRNITEALLLVWIEEAERYDPVLHGAWIRQAKENTQHKLLLPVDTTYDVRHVRCDRQVPLDPNWWKDEAMLQFLYQAQCYGVRPQVLDRVARYMEQLSPGGNWERFFVEQSGSNTTQQTLVLRAGWNLVSLRVRAAEAELEVLLAPIRDRLILVKDKYGRVYSPELGINQIGHWDWQQAYMVLMSGAASLTVSGAAVDASTPIALEAGWNLIPYWPEQALPVQEALGSLGSALVLVKDVEGRLYFPAYGVQDLSVLEPGQGYKVYVQQAATLEYPHTSSAKREQPARYAASGKGGLLSSVLVVEHLPEGSRIAVRTADGKTVGETTAQKGRAVVVIWGDEPLTAVKEGAQSGEALELWWHDAEGMHRLEVQSVVDLLQGKTAPAALTFVPDQVWRVSVAGLPGSFKLEGPYPNPAVNAAHFAYQLPEAAEVRLEVYDMLGRRVATLIETFQQAGSHRVSFNVQTLASGTYFYHFEASASTESSFRAMGQLLVVH</sequence>
<dbReference type="InterPro" id="IPR026444">
    <property type="entry name" value="Secre_tail"/>
</dbReference>
<gene>
    <name evidence="2" type="ORF">ENO59_07715</name>
</gene>
<dbReference type="Pfam" id="PF18962">
    <property type="entry name" value="Por_Secre_tail"/>
    <property type="match status" value="1"/>
</dbReference>
<protein>
    <submittedName>
        <fullName evidence="2">T9SS type A sorting domain-containing protein</fullName>
    </submittedName>
</protein>
<comment type="caution">
    <text evidence="2">The sequence shown here is derived from an EMBL/GenBank/DDBJ whole genome shotgun (WGS) entry which is preliminary data.</text>
</comment>
<dbReference type="GO" id="GO:0009055">
    <property type="term" value="F:electron transfer activity"/>
    <property type="evidence" value="ECO:0007669"/>
    <property type="project" value="InterPro"/>
</dbReference>
<organism evidence="2">
    <name type="scientific">Rhodothermus marinus</name>
    <name type="common">Rhodothermus obamensis</name>
    <dbReference type="NCBI Taxonomy" id="29549"/>
    <lineage>
        <taxon>Bacteria</taxon>
        <taxon>Pseudomonadati</taxon>
        <taxon>Rhodothermota</taxon>
        <taxon>Rhodothermia</taxon>
        <taxon>Rhodothermales</taxon>
        <taxon>Rhodothermaceae</taxon>
        <taxon>Rhodothermus</taxon>
    </lineage>
</organism>
<accession>A0A7V2B164</accession>
<dbReference type="NCBIfam" id="TIGR04183">
    <property type="entry name" value="Por_Secre_tail"/>
    <property type="match status" value="1"/>
</dbReference>
<dbReference type="GO" id="GO:0020037">
    <property type="term" value="F:heme binding"/>
    <property type="evidence" value="ECO:0007669"/>
    <property type="project" value="InterPro"/>
</dbReference>
<proteinExistence type="predicted"/>
<evidence type="ECO:0000313" key="2">
    <source>
        <dbReference type="EMBL" id="HER96389.1"/>
    </source>
</evidence>
<dbReference type="InterPro" id="IPR036909">
    <property type="entry name" value="Cyt_c-like_dom_sf"/>
</dbReference>
<dbReference type="Gene3D" id="2.60.40.4070">
    <property type="match status" value="1"/>
</dbReference>